<feature type="signal peptide" evidence="4">
    <location>
        <begin position="1"/>
        <end position="21"/>
    </location>
</feature>
<accession>A0A916QLW8</accession>
<evidence type="ECO:0000256" key="3">
    <source>
        <dbReference type="ARBA" id="ARBA00023098"/>
    </source>
</evidence>
<keyword evidence="3" id="KW-0443">Lipid metabolism</keyword>
<keyword evidence="2" id="KW-0442">Lipid degradation</keyword>
<dbReference type="GO" id="GO:0016042">
    <property type="term" value="P:lipid catabolic process"/>
    <property type="evidence" value="ECO:0007669"/>
    <property type="project" value="UniProtKB-KW"/>
</dbReference>
<proteinExistence type="predicted"/>
<name>A0A916QLW8_9GAMM</name>
<protein>
    <submittedName>
        <fullName evidence="5">Carboxylic ester hydrolase</fullName>
    </submittedName>
</protein>
<reference evidence="5" key="2">
    <citation type="submission" date="2020-09" db="EMBL/GenBank/DDBJ databases">
        <authorList>
            <person name="Sun Q."/>
            <person name="Zhou Y."/>
        </authorList>
    </citation>
    <scope>NUCLEOTIDE SEQUENCE</scope>
    <source>
        <strain evidence="5">CGMCC 1.15425</strain>
    </source>
</reference>
<dbReference type="GO" id="GO:0003847">
    <property type="term" value="F:1-alkyl-2-acetylglycerophosphocholine esterase activity"/>
    <property type="evidence" value="ECO:0007669"/>
    <property type="project" value="TreeGrafter"/>
</dbReference>
<feature type="chain" id="PRO_5037564728" evidence="4">
    <location>
        <begin position="22"/>
        <end position="403"/>
    </location>
</feature>
<reference evidence="5" key="1">
    <citation type="journal article" date="2014" name="Int. J. Syst. Evol. Microbiol.">
        <title>Complete genome sequence of Corynebacterium casei LMG S-19264T (=DSM 44701T), isolated from a smear-ripened cheese.</title>
        <authorList>
            <consortium name="US DOE Joint Genome Institute (JGI-PGF)"/>
            <person name="Walter F."/>
            <person name="Albersmeier A."/>
            <person name="Kalinowski J."/>
            <person name="Ruckert C."/>
        </authorList>
    </citation>
    <scope>NUCLEOTIDE SEQUENCE</scope>
    <source>
        <strain evidence="5">CGMCC 1.15425</strain>
    </source>
</reference>
<dbReference type="PANTHER" id="PTHR10272:SF0">
    <property type="entry name" value="PLATELET-ACTIVATING FACTOR ACETYLHYDROLASE"/>
    <property type="match status" value="1"/>
</dbReference>
<dbReference type="EMBL" id="BMIY01000014">
    <property type="protein sequence ID" value="GFZ82936.1"/>
    <property type="molecule type" value="Genomic_DNA"/>
</dbReference>
<dbReference type="InterPro" id="IPR029058">
    <property type="entry name" value="AB_hydrolase_fold"/>
</dbReference>
<sequence length="403" mass="45217">MKTAVTVCTLIIGIASSVAFSQPTDGSWLGYQPGPYKTGTMLDMWEDGDREDITTSDPDDNRRIMVQIWYPASHDDHPEFVPYSARENLYQEFIRSWLTPVANYPTNSVLNAPLAGEQEQYPLLIYSHGNRFPLFTGTAQTEFLASHGYIVVAIGHPDSSGLASYPDGKPYVYDTQPSMPSREELMKMIAHEFYLTESADLARLFEAHAEDFSFAIDRMEGLSENSESLFYHRVNFDQIGTFGWSRGGATALQVAIDDDRIKAGVLLDGDLFQRPMSRTGTHVPILMLENPSYDLPFGGEMDPNRQESISALDSEKWGMLNRSTDDWYRVRISGAAHLNFSDVPLLVDLNPTVAGTIDPLRAHELIRSLVFEFFGKYLRHDTTAPILGGEQQESELRIARPAQ</sequence>
<keyword evidence="1 5" id="KW-0378">Hydrolase</keyword>
<dbReference type="RefSeq" id="WP_068810615.1">
    <property type="nucleotide sequence ID" value="NZ_BMIY01000014.1"/>
</dbReference>
<keyword evidence="4" id="KW-0732">Signal</keyword>
<keyword evidence="6" id="KW-1185">Reference proteome</keyword>
<organism evidence="5 6">
    <name type="scientific">Pseudohongiella nitratireducens</name>
    <dbReference type="NCBI Taxonomy" id="1768907"/>
    <lineage>
        <taxon>Bacteria</taxon>
        <taxon>Pseudomonadati</taxon>
        <taxon>Pseudomonadota</taxon>
        <taxon>Gammaproteobacteria</taxon>
        <taxon>Pseudomonadales</taxon>
        <taxon>Pseudohongiellaceae</taxon>
        <taxon>Pseudohongiella</taxon>
    </lineage>
</organism>
<gene>
    <name evidence="5" type="ORF">GCM10011403_28060</name>
</gene>
<comment type="caution">
    <text evidence="5">The sequence shown here is derived from an EMBL/GenBank/DDBJ whole genome shotgun (WGS) entry which is preliminary data.</text>
</comment>
<dbReference type="PANTHER" id="PTHR10272">
    <property type="entry name" value="PLATELET-ACTIVATING FACTOR ACETYLHYDROLASE"/>
    <property type="match status" value="1"/>
</dbReference>
<evidence type="ECO:0000256" key="4">
    <source>
        <dbReference type="SAM" id="SignalP"/>
    </source>
</evidence>
<dbReference type="AlphaFoldDB" id="A0A916QLW8"/>
<evidence type="ECO:0000313" key="6">
    <source>
        <dbReference type="Proteomes" id="UP000627715"/>
    </source>
</evidence>
<evidence type="ECO:0000313" key="5">
    <source>
        <dbReference type="EMBL" id="GFZ82936.1"/>
    </source>
</evidence>
<dbReference type="Proteomes" id="UP000627715">
    <property type="component" value="Unassembled WGS sequence"/>
</dbReference>
<dbReference type="Pfam" id="PF03403">
    <property type="entry name" value="PAF-AH_p_II"/>
    <property type="match status" value="2"/>
</dbReference>
<evidence type="ECO:0000256" key="2">
    <source>
        <dbReference type="ARBA" id="ARBA00022963"/>
    </source>
</evidence>
<dbReference type="SUPFAM" id="SSF53474">
    <property type="entry name" value="alpha/beta-Hydrolases"/>
    <property type="match status" value="1"/>
</dbReference>
<dbReference type="Gene3D" id="3.40.50.1820">
    <property type="entry name" value="alpha/beta hydrolase"/>
    <property type="match status" value="1"/>
</dbReference>
<evidence type="ECO:0000256" key="1">
    <source>
        <dbReference type="ARBA" id="ARBA00022801"/>
    </source>
</evidence>